<dbReference type="CDD" id="cd16522">
    <property type="entry name" value="RING-HC_MSL2"/>
    <property type="match status" value="1"/>
</dbReference>
<reference evidence="7 8" key="1">
    <citation type="journal article" date="2017" name="Gigascience">
        <title>Genome sequence of the small brown planthopper, Laodelphax striatellus.</title>
        <authorList>
            <person name="Zhu J."/>
            <person name="Jiang F."/>
            <person name="Wang X."/>
            <person name="Yang P."/>
            <person name="Bao Y."/>
            <person name="Zhao W."/>
            <person name="Wang W."/>
            <person name="Lu H."/>
            <person name="Wang Q."/>
            <person name="Cui N."/>
            <person name="Li J."/>
            <person name="Chen X."/>
            <person name="Luo L."/>
            <person name="Yu J."/>
            <person name="Kang L."/>
            <person name="Cui F."/>
        </authorList>
    </citation>
    <scope>NUCLEOTIDE SEQUENCE [LARGE SCALE GENOMIC DNA]</scope>
    <source>
        <strain evidence="7">Lst14</strain>
    </source>
</reference>
<comment type="similarity">
    <text evidence="4">Belongs to the MSL2 family.</text>
</comment>
<dbReference type="Pfam" id="PF16685">
    <property type="entry name" value="zf-RING_10"/>
    <property type="match status" value="1"/>
</dbReference>
<dbReference type="GO" id="GO:0061630">
    <property type="term" value="F:ubiquitin protein ligase activity"/>
    <property type="evidence" value="ECO:0007669"/>
    <property type="project" value="InterPro"/>
</dbReference>
<dbReference type="InterPro" id="IPR013083">
    <property type="entry name" value="Znf_RING/FYVE/PHD"/>
</dbReference>
<keyword evidence="4" id="KW-0539">Nucleus</keyword>
<dbReference type="Proteomes" id="UP000291343">
    <property type="component" value="Unassembled WGS sequence"/>
</dbReference>
<organism evidence="7 8">
    <name type="scientific">Laodelphax striatellus</name>
    <name type="common">Small brown planthopper</name>
    <name type="synonym">Delphax striatella</name>
    <dbReference type="NCBI Taxonomy" id="195883"/>
    <lineage>
        <taxon>Eukaryota</taxon>
        <taxon>Metazoa</taxon>
        <taxon>Ecdysozoa</taxon>
        <taxon>Arthropoda</taxon>
        <taxon>Hexapoda</taxon>
        <taxon>Insecta</taxon>
        <taxon>Pterygota</taxon>
        <taxon>Neoptera</taxon>
        <taxon>Paraneoptera</taxon>
        <taxon>Hemiptera</taxon>
        <taxon>Auchenorrhyncha</taxon>
        <taxon>Fulgoroidea</taxon>
        <taxon>Delphacidae</taxon>
        <taxon>Criomorphinae</taxon>
        <taxon>Laodelphax</taxon>
    </lineage>
</organism>
<dbReference type="InterPro" id="IPR037922">
    <property type="entry name" value="MSL2"/>
</dbReference>
<dbReference type="GO" id="GO:0008270">
    <property type="term" value="F:zinc ion binding"/>
    <property type="evidence" value="ECO:0007669"/>
    <property type="project" value="UniProtKB-KW"/>
</dbReference>
<evidence type="ECO:0000259" key="5">
    <source>
        <dbReference type="PROSITE" id="PS50089"/>
    </source>
</evidence>
<proteinExistence type="inferred from homology"/>
<dbReference type="SUPFAM" id="SSF57850">
    <property type="entry name" value="RING/U-box"/>
    <property type="match status" value="1"/>
</dbReference>
<dbReference type="InterPro" id="IPR033467">
    <property type="entry name" value="Tesmin/TSO1-like_CXC"/>
</dbReference>
<dbReference type="InterPro" id="IPR032043">
    <property type="entry name" value="Msl2_Znf-RING"/>
</dbReference>
<sequence>MNAVSLYVSTTSLVFQADPEDSASWSDLFNLIPHLRQSLSCTVCGNLLIEPYTPTESTCQHHVCKSCKGRKKSLKPSCSWCKDYDKYLENIQLRILLQCYKTLCDYLAGSAFYRRLLCNNVTGGSTLAELIKEGSNFKDDFKPEGTLAETSNCFFPKLYSSTSTQTPDKPDLQTPIEIEFSAPTKDSDQIPIGNNLQAVIESGGIDLSSSLPLTHNSVYQVDVVYSQLDTNHDQFDKNATEISVVDLPVIELPGKTGAALKVQSSRRRSRGSARSCKSLRSANKGVADPAAVALAPAAAAPAARHGCRCGIATKSALPGKLTCCGQRCPCYIERRACSECKCRGCRNPHTLDGHKISYPVASNGLQLNNAASLSGLGESSSVSANNATVQVVGMCTTPLNVSPNTSGIILDGNSVVTTDHDDDELTLEL</sequence>
<gene>
    <name evidence="7" type="ORF">LSTR_LSTR001588</name>
</gene>
<dbReference type="SMR" id="A0A482XCB2"/>
<dbReference type="GO" id="GO:0072487">
    <property type="term" value="C:MSL complex"/>
    <property type="evidence" value="ECO:0007669"/>
    <property type="project" value="UniProtKB-UniRule"/>
</dbReference>
<keyword evidence="1 3" id="KW-0863">Zinc-finger</keyword>
<evidence type="ECO:0000256" key="2">
    <source>
        <dbReference type="ARBA" id="ARBA00022833"/>
    </source>
</evidence>
<protein>
    <submittedName>
        <fullName evidence="7">Uncharacterized protein</fullName>
    </submittedName>
</protein>
<dbReference type="EMBL" id="QKKF02012754">
    <property type="protein sequence ID" value="RZF43327.1"/>
    <property type="molecule type" value="Genomic_DNA"/>
</dbReference>
<keyword evidence="8" id="KW-1185">Reference proteome</keyword>
<dbReference type="PANTHER" id="PTHR16048">
    <property type="entry name" value="MSL2-RELATED"/>
    <property type="match status" value="1"/>
</dbReference>
<dbReference type="AlphaFoldDB" id="A0A482XCB2"/>
<keyword evidence="2" id="KW-0862">Zinc</keyword>
<dbReference type="PROSITE" id="PS52051">
    <property type="entry name" value="CXC_MSL2"/>
    <property type="match status" value="1"/>
</dbReference>
<dbReference type="InParanoid" id="A0A482XCB2"/>
<dbReference type="PROSITE" id="PS50089">
    <property type="entry name" value="ZF_RING_2"/>
    <property type="match status" value="1"/>
</dbReference>
<accession>A0A482XCB2</accession>
<evidence type="ECO:0000256" key="1">
    <source>
        <dbReference type="ARBA" id="ARBA00022771"/>
    </source>
</evidence>
<dbReference type="CDD" id="cd13122">
    <property type="entry name" value="MSL2_CXC"/>
    <property type="match status" value="1"/>
</dbReference>
<dbReference type="SMART" id="SM01114">
    <property type="entry name" value="CXC"/>
    <property type="match status" value="1"/>
</dbReference>
<evidence type="ECO:0000259" key="6">
    <source>
        <dbReference type="PROSITE" id="PS52051"/>
    </source>
</evidence>
<dbReference type="STRING" id="195883.A0A482XCB2"/>
<evidence type="ECO:0000313" key="8">
    <source>
        <dbReference type="Proteomes" id="UP000291343"/>
    </source>
</evidence>
<dbReference type="Gene3D" id="3.30.40.10">
    <property type="entry name" value="Zinc/RING finger domain, C3HC4 (zinc finger)"/>
    <property type="match status" value="1"/>
</dbReference>
<dbReference type="InterPro" id="IPR032049">
    <property type="entry name" value="Msl2-CXC"/>
</dbReference>
<dbReference type="PANTHER" id="PTHR16048:SF3">
    <property type="entry name" value="E3 UBIQUITIN-PROTEIN LIGASE MSL2"/>
    <property type="match status" value="1"/>
</dbReference>
<dbReference type="GO" id="GO:0016567">
    <property type="term" value="P:protein ubiquitination"/>
    <property type="evidence" value="ECO:0007669"/>
    <property type="project" value="TreeGrafter"/>
</dbReference>
<dbReference type="OrthoDB" id="10012174at2759"/>
<evidence type="ECO:0000256" key="4">
    <source>
        <dbReference type="PROSITE-ProRule" id="PRU01396"/>
    </source>
</evidence>
<dbReference type="InterPro" id="IPR001841">
    <property type="entry name" value="Znf_RING"/>
</dbReference>
<comment type="caution">
    <text evidence="7">The sequence shown here is derived from an EMBL/GenBank/DDBJ whole genome shotgun (WGS) entry which is preliminary data.</text>
</comment>
<feature type="domain" description="RING-type" evidence="5">
    <location>
        <begin position="41"/>
        <end position="82"/>
    </location>
</feature>
<keyword evidence="1 3" id="KW-0479">Metal-binding</keyword>
<name>A0A482XCB2_LAOST</name>
<feature type="domain" description="CXC MSL2-type" evidence="6">
    <location>
        <begin position="302"/>
        <end position="355"/>
    </location>
</feature>
<keyword evidence="4" id="KW-0158">Chromosome</keyword>
<evidence type="ECO:0000256" key="3">
    <source>
        <dbReference type="PROSITE-ProRule" id="PRU00175"/>
    </source>
</evidence>
<dbReference type="Pfam" id="PF16682">
    <property type="entry name" value="MSL2-CXC"/>
    <property type="match status" value="1"/>
</dbReference>
<evidence type="ECO:0000313" key="7">
    <source>
        <dbReference type="EMBL" id="RZF43327.1"/>
    </source>
</evidence>